<dbReference type="SUPFAM" id="SSF53335">
    <property type="entry name" value="S-adenosyl-L-methionine-dependent methyltransferases"/>
    <property type="match status" value="1"/>
</dbReference>
<sequence>MGFITETGSDEYKATNFSKALIIPTIGDGYPALAGGALQSVYKFPEYLEKHNYELTTDIKNGPYQYAFGTDVDMFRYFEAHPPLGQQFNNHMGGYRQDRPSWMDSNFYPVQERLIDDMDTSKDAALLVDIGGGYGHDIQEFKNKYPQVPAGERGPSILKQVAGAMKPGYSKLLVNENVIPDTGAGWQATALDMMMITLFSSKERTHTQWSRLLESPEIGLKIVRVYSVKHSQESLIECELA</sequence>
<evidence type="ECO:0000313" key="2">
    <source>
        <dbReference type="Proteomes" id="UP001578633"/>
    </source>
</evidence>
<dbReference type="RefSeq" id="XP_069303801.1">
    <property type="nucleotide sequence ID" value="XM_069454346.1"/>
</dbReference>
<comment type="caution">
    <text evidence="1">The sequence shown here is derived from an EMBL/GenBank/DDBJ whole genome shotgun (WGS) entry which is preliminary data.</text>
</comment>
<proteinExistence type="predicted"/>
<protein>
    <recommendedName>
        <fullName evidence="3">O-methyltransferase domain-containing protein</fullName>
    </recommendedName>
</protein>
<dbReference type="GeneID" id="96088521"/>
<name>A0ABR3UAN3_9PLEO</name>
<accession>A0ABR3UAN3</accession>
<dbReference type="EMBL" id="JBHGVX010000008">
    <property type="protein sequence ID" value="KAL1793217.1"/>
    <property type="molecule type" value="Genomic_DNA"/>
</dbReference>
<dbReference type="Proteomes" id="UP001578633">
    <property type="component" value="Chromosome 8"/>
</dbReference>
<dbReference type="PANTHER" id="PTHR43712">
    <property type="entry name" value="PUTATIVE (AFU_ORTHOLOGUE AFUA_4G14580)-RELATED"/>
    <property type="match status" value="1"/>
</dbReference>
<dbReference type="Gene3D" id="3.40.50.150">
    <property type="entry name" value="Vaccinia Virus protein VP39"/>
    <property type="match status" value="2"/>
</dbReference>
<dbReference type="PANTHER" id="PTHR43712:SF17">
    <property type="entry name" value="O-METHYLTRANSFERASE"/>
    <property type="match status" value="1"/>
</dbReference>
<dbReference type="InterPro" id="IPR029063">
    <property type="entry name" value="SAM-dependent_MTases_sf"/>
</dbReference>
<evidence type="ECO:0000313" key="1">
    <source>
        <dbReference type="EMBL" id="KAL1793217.1"/>
    </source>
</evidence>
<keyword evidence="2" id="KW-1185">Reference proteome</keyword>
<reference evidence="1 2" key="1">
    <citation type="submission" date="2024-09" db="EMBL/GenBank/DDBJ databases">
        <title>T2T genomes of carrot and Alternaria dauci and their utility for understanding host-pathogen interaction during carrot leaf blight disease.</title>
        <authorList>
            <person name="Liu W."/>
            <person name="Xu S."/>
            <person name="Ou C."/>
            <person name="Liu X."/>
            <person name="Zhuang F."/>
            <person name="Deng X.W."/>
        </authorList>
    </citation>
    <scope>NUCLEOTIDE SEQUENCE [LARGE SCALE GENOMIC DNA]</scope>
    <source>
        <strain evidence="1 2">A2016</strain>
    </source>
</reference>
<evidence type="ECO:0008006" key="3">
    <source>
        <dbReference type="Google" id="ProtNLM"/>
    </source>
</evidence>
<organism evidence="1 2">
    <name type="scientific">Alternaria dauci</name>
    <dbReference type="NCBI Taxonomy" id="48095"/>
    <lineage>
        <taxon>Eukaryota</taxon>
        <taxon>Fungi</taxon>
        <taxon>Dikarya</taxon>
        <taxon>Ascomycota</taxon>
        <taxon>Pezizomycotina</taxon>
        <taxon>Dothideomycetes</taxon>
        <taxon>Pleosporomycetidae</taxon>
        <taxon>Pleosporales</taxon>
        <taxon>Pleosporineae</taxon>
        <taxon>Pleosporaceae</taxon>
        <taxon>Alternaria</taxon>
        <taxon>Alternaria sect. Porri</taxon>
    </lineage>
</organism>
<gene>
    <name evidence="1" type="ORF">ACET3X_008199</name>
</gene>